<evidence type="ECO:0000313" key="6">
    <source>
        <dbReference type="EMBL" id="OYO08027.1"/>
    </source>
</evidence>
<dbReference type="Gene3D" id="3.30.70.260">
    <property type="match status" value="1"/>
</dbReference>
<comment type="pathway">
    <text evidence="3">Purine metabolism; IMP biosynthesis via de novo pathway; formate from 10-formyl-5,6,7,8-tetrahydrofolate: step 1/1.</text>
</comment>
<evidence type="ECO:0000313" key="7">
    <source>
        <dbReference type="Proteomes" id="UP000215896"/>
    </source>
</evidence>
<evidence type="ECO:0000256" key="4">
    <source>
        <dbReference type="NCBIfam" id="TIGR00655"/>
    </source>
</evidence>
<name>A0A255FWH9_9ACTN</name>
<comment type="catalytic activity">
    <reaction evidence="3">
        <text>(6R)-10-formyltetrahydrofolate + H2O = (6S)-5,6,7,8-tetrahydrofolate + formate + H(+)</text>
        <dbReference type="Rhea" id="RHEA:19833"/>
        <dbReference type="ChEBI" id="CHEBI:15377"/>
        <dbReference type="ChEBI" id="CHEBI:15378"/>
        <dbReference type="ChEBI" id="CHEBI:15740"/>
        <dbReference type="ChEBI" id="CHEBI:57453"/>
        <dbReference type="ChEBI" id="CHEBI:195366"/>
        <dbReference type="EC" id="3.5.1.10"/>
    </reaction>
</comment>
<evidence type="ECO:0000256" key="1">
    <source>
        <dbReference type="ARBA" id="ARBA00022563"/>
    </source>
</evidence>
<dbReference type="Gene3D" id="3.40.50.170">
    <property type="entry name" value="Formyl transferase, N-terminal domain"/>
    <property type="match status" value="1"/>
</dbReference>
<comment type="function">
    <text evidence="3">Catalyzes the hydrolysis of 10-formyltetrahydrofolate (formyl-FH4) to formate and tetrahydrofolate (FH4).</text>
</comment>
<dbReference type="InterPro" id="IPR041729">
    <property type="entry name" value="Formyl-FH4-Hydrolase_C"/>
</dbReference>
<dbReference type="GO" id="GO:0008864">
    <property type="term" value="F:formyltetrahydrofolate deformylase activity"/>
    <property type="evidence" value="ECO:0007669"/>
    <property type="project" value="UniProtKB-UniRule"/>
</dbReference>
<dbReference type="PRINTS" id="PR01575">
    <property type="entry name" value="FFH4HYDRLASE"/>
</dbReference>
<dbReference type="InterPro" id="IPR036477">
    <property type="entry name" value="Formyl_transf_N_sf"/>
</dbReference>
<feature type="domain" description="ACT" evidence="5">
    <location>
        <begin position="17"/>
        <end position="95"/>
    </location>
</feature>
<dbReference type="Pfam" id="PF01842">
    <property type="entry name" value="ACT"/>
    <property type="match status" value="1"/>
</dbReference>
<dbReference type="PANTHER" id="PTHR42706:SF1">
    <property type="entry name" value="FORMYLTETRAHYDROFOLATE DEFORMYLASE 2, MITOCHONDRIAL"/>
    <property type="match status" value="1"/>
</dbReference>
<dbReference type="InterPro" id="IPR004810">
    <property type="entry name" value="PurU"/>
</dbReference>
<dbReference type="CDD" id="cd08648">
    <property type="entry name" value="FMT_core_Formyl-FH4-Hydrolase_C"/>
    <property type="match status" value="1"/>
</dbReference>
<dbReference type="SUPFAM" id="SSF55021">
    <property type="entry name" value="ACT-like"/>
    <property type="match status" value="1"/>
</dbReference>
<dbReference type="AlphaFoldDB" id="A0A255FWH9"/>
<evidence type="ECO:0000259" key="5">
    <source>
        <dbReference type="PROSITE" id="PS51671"/>
    </source>
</evidence>
<gene>
    <name evidence="3 6" type="primary">purU</name>
    <name evidence="6" type="ORF">CGZ94_21300</name>
</gene>
<dbReference type="CDD" id="cd04875">
    <property type="entry name" value="ACT_F4HF-DF"/>
    <property type="match status" value="1"/>
</dbReference>
<dbReference type="InterPro" id="IPR044074">
    <property type="entry name" value="PurU_ACT"/>
</dbReference>
<protein>
    <recommendedName>
        <fullName evidence="3 4">Formyltetrahydrofolate deformylase</fullName>
        <ecNumber evidence="3 4">3.5.1.10</ecNumber>
    </recommendedName>
    <alternativeName>
        <fullName evidence="3">Formyl-FH(4) hydrolase</fullName>
    </alternativeName>
</protein>
<dbReference type="OrthoDB" id="9806170at2"/>
<dbReference type="EC" id="3.5.1.10" evidence="3 4"/>
<dbReference type="PIRSF" id="PIRSF036480">
    <property type="entry name" value="FormyFH4_hydr"/>
    <property type="match status" value="1"/>
</dbReference>
<reference evidence="6 7" key="1">
    <citation type="submission" date="2017-07" db="EMBL/GenBank/DDBJ databases">
        <title>Draft whole genome sequences of clinical Proprionibacteriaceae strains.</title>
        <authorList>
            <person name="Bernier A.-M."/>
            <person name="Bernard K."/>
            <person name="Domingo M.-C."/>
        </authorList>
    </citation>
    <scope>NUCLEOTIDE SEQUENCE [LARGE SCALE GENOMIC DNA]</scope>
    <source>
        <strain evidence="6 7">NML 030167</strain>
    </source>
</reference>
<dbReference type="Proteomes" id="UP000215896">
    <property type="component" value="Unassembled WGS sequence"/>
</dbReference>
<dbReference type="Pfam" id="PF00551">
    <property type="entry name" value="Formyl_trans_N"/>
    <property type="match status" value="1"/>
</dbReference>
<dbReference type="NCBIfam" id="NF004684">
    <property type="entry name" value="PRK06027.1"/>
    <property type="match status" value="1"/>
</dbReference>
<evidence type="ECO:0000256" key="2">
    <source>
        <dbReference type="ARBA" id="ARBA00022801"/>
    </source>
</evidence>
<dbReference type="HAMAP" id="MF_01927">
    <property type="entry name" value="PurU"/>
    <property type="match status" value="1"/>
</dbReference>
<dbReference type="PANTHER" id="PTHR42706">
    <property type="entry name" value="FORMYLTETRAHYDROFOLATE DEFORMYLASE"/>
    <property type="match status" value="1"/>
</dbReference>
<dbReference type="InterPro" id="IPR002912">
    <property type="entry name" value="ACT_dom"/>
</dbReference>
<dbReference type="EMBL" id="NMVO01000019">
    <property type="protein sequence ID" value="OYO08027.1"/>
    <property type="molecule type" value="Genomic_DNA"/>
</dbReference>
<dbReference type="InterPro" id="IPR045865">
    <property type="entry name" value="ACT-like_dom_sf"/>
</dbReference>
<evidence type="ECO:0000256" key="3">
    <source>
        <dbReference type="HAMAP-Rule" id="MF_01927"/>
    </source>
</evidence>
<dbReference type="GO" id="GO:0006189">
    <property type="term" value="P:'de novo' IMP biosynthetic process"/>
    <property type="evidence" value="ECO:0007669"/>
    <property type="project" value="UniProtKB-UniRule"/>
</dbReference>
<dbReference type="SUPFAM" id="SSF53328">
    <property type="entry name" value="Formyltransferase"/>
    <property type="match status" value="1"/>
</dbReference>
<dbReference type="NCBIfam" id="TIGR00655">
    <property type="entry name" value="PurU"/>
    <property type="match status" value="1"/>
</dbReference>
<comment type="caution">
    <text evidence="6">The sequence shown here is derived from an EMBL/GenBank/DDBJ whole genome shotgun (WGS) entry which is preliminary data.</text>
</comment>
<keyword evidence="3" id="KW-0658">Purine biosynthesis</keyword>
<keyword evidence="7" id="KW-1185">Reference proteome</keyword>
<feature type="active site" evidence="3">
    <location>
        <position position="240"/>
    </location>
</feature>
<sequence length="295" mass="32707">MKEARAAAMGLPPDHASLIVHGPDRPGIVAAVTSELTGLGANIVSLAQHTDDPEGGNFFQRVVFELPGLTARMPELRDTMEKTVGTGLGLQWRVRDLSVPLRVGILASKSDHCLLDLLWRQRRGELPILVPMVISNHQDVAEDVRFLGIPFFHVPSAGEDREGPEREMLKLLVGNVDFVVLARYMRVLSPTFLEEVGVPVINIHHSFLPAFIGAGPYRKAKERGVKLIGATAHYVTEDLDEGPIIEQDVVRVSHRETVDELTRRGADVERQVLSRAVLWHCQDRVIRNGNRTVVL</sequence>
<organism evidence="6 7">
    <name type="scientific">Enemella evansiae</name>
    <dbReference type="NCBI Taxonomy" id="2016499"/>
    <lineage>
        <taxon>Bacteria</taxon>
        <taxon>Bacillati</taxon>
        <taxon>Actinomycetota</taxon>
        <taxon>Actinomycetes</taxon>
        <taxon>Propionibacteriales</taxon>
        <taxon>Propionibacteriaceae</taxon>
        <taxon>Enemella</taxon>
    </lineage>
</organism>
<dbReference type="InterPro" id="IPR002376">
    <property type="entry name" value="Formyl_transf_N"/>
</dbReference>
<keyword evidence="2 3" id="KW-0378">Hydrolase</keyword>
<dbReference type="UniPathway" id="UPA00074">
    <property type="reaction ID" value="UER00170"/>
</dbReference>
<dbReference type="PROSITE" id="PS51671">
    <property type="entry name" value="ACT"/>
    <property type="match status" value="1"/>
</dbReference>
<proteinExistence type="inferred from homology"/>
<keyword evidence="1 3" id="KW-0554">One-carbon metabolism</keyword>
<accession>A0A255FWH9</accession>
<dbReference type="GO" id="GO:0006730">
    <property type="term" value="P:one-carbon metabolic process"/>
    <property type="evidence" value="ECO:0007669"/>
    <property type="project" value="UniProtKB-KW"/>
</dbReference>
<comment type="similarity">
    <text evidence="3">Belongs to the PurU family.</text>
</comment>